<evidence type="ECO:0000313" key="2">
    <source>
        <dbReference type="EMBL" id="KAJ8310384.1"/>
    </source>
</evidence>
<dbReference type="EMBL" id="JARBDR010000640">
    <property type="protein sequence ID" value="KAJ8310384.1"/>
    <property type="molecule type" value="Genomic_DNA"/>
</dbReference>
<accession>A0ABQ9EYZ1</accession>
<sequence>MCETRWSSRADALNTFKSAHSIIVDTLDKLATDGDKNAKQLKLAIQDFGSMVALVVAEHVLQYSLALSNLLQRPTLDLVEAASEAKTVIASFRRIRQDYNIWQELYRDIPTLADKQDVQPSKPRTAGRQQHRNNMTADTPE</sequence>
<keyword evidence="3" id="KW-1185">Reference proteome</keyword>
<proteinExistence type="predicted"/>
<feature type="region of interest" description="Disordered" evidence="1">
    <location>
        <begin position="113"/>
        <end position="141"/>
    </location>
</feature>
<dbReference type="PANTHER" id="PTHR46289">
    <property type="entry name" value="52 KDA REPRESSOR OF THE INHIBITOR OF THE PROTEIN KINASE-LIKE PROTEIN-RELATED"/>
    <property type="match status" value="1"/>
</dbReference>
<dbReference type="Proteomes" id="UP001217089">
    <property type="component" value="Unassembled WGS sequence"/>
</dbReference>
<feature type="compositionally biased region" description="Polar residues" evidence="1">
    <location>
        <begin position="132"/>
        <end position="141"/>
    </location>
</feature>
<reference evidence="2 3" key="1">
    <citation type="submission" date="2022-12" db="EMBL/GenBank/DDBJ databases">
        <title>Chromosome-level genome of Tegillarca granosa.</title>
        <authorList>
            <person name="Kim J."/>
        </authorList>
    </citation>
    <scope>NUCLEOTIDE SEQUENCE [LARGE SCALE GENOMIC DNA]</scope>
    <source>
        <strain evidence="2">Teg-2019</strain>
        <tissue evidence="2">Adductor muscle</tissue>
    </source>
</reference>
<dbReference type="PANTHER" id="PTHR46289:SF14">
    <property type="entry name" value="DUF4371 DOMAIN-CONTAINING PROTEIN"/>
    <property type="match status" value="1"/>
</dbReference>
<evidence type="ECO:0000256" key="1">
    <source>
        <dbReference type="SAM" id="MobiDB-lite"/>
    </source>
</evidence>
<name>A0ABQ9EYZ1_TEGGR</name>
<organism evidence="2 3">
    <name type="scientific">Tegillarca granosa</name>
    <name type="common">Malaysian cockle</name>
    <name type="synonym">Anadara granosa</name>
    <dbReference type="NCBI Taxonomy" id="220873"/>
    <lineage>
        <taxon>Eukaryota</taxon>
        <taxon>Metazoa</taxon>
        <taxon>Spiralia</taxon>
        <taxon>Lophotrochozoa</taxon>
        <taxon>Mollusca</taxon>
        <taxon>Bivalvia</taxon>
        <taxon>Autobranchia</taxon>
        <taxon>Pteriomorphia</taxon>
        <taxon>Arcoida</taxon>
        <taxon>Arcoidea</taxon>
        <taxon>Arcidae</taxon>
        <taxon>Tegillarca</taxon>
    </lineage>
</organism>
<comment type="caution">
    <text evidence="2">The sequence shown here is derived from an EMBL/GenBank/DDBJ whole genome shotgun (WGS) entry which is preliminary data.</text>
</comment>
<dbReference type="InterPro" id="IPR052958">
    <property type="entry name" value="IFN-induced_PKR_regulator"/>
</dbReference>
<gene>
    <name evidence="2" type="ORF">KUTeg_012249</name>
</gene>
<protein>
    <submittedName>
        <fullName evidence="2">Uncharacterized protein</fullName>
    </submittedName>
</protein>
<evidence type="ECO:0000313" key="3">
    <source>
        <dbReference type="Proteomes" id="UP001217089"/>
    </source>
</evidence>